<accession>A0ABC8RWH8</accession>
<evidence type="ECO:0000256" key="1">
    <source>
        <dbReference type="SAM" id="MobiDB-lite"/>
    </source>
</evidence>
<gene>
    <name evidence="2" type="ORF">ILEXP_LOCUS17370</name>
</gene>
<feature type="compositionally biased region" description="Polar residues" evidence="1">
    <location>
        <begin position="41"/>
        <end position="63"/>
    </location>
</feature>
<dbReference type="AlphaFoldDB" id="A0ABC8RWH8"/>
<proteinExistence type="predicted"/>
<dbReference type="Proteomes" id="UP001642360">
    <property type="component" value="Unassembled WGS sequence"/>
</dbReference>
<comment type="caution">
    <text evidence="2">The sequence shown here is derived from an EMBL/GenBank/DDBJ whole genome shotgun (WGS) entry which is preliminary data.</text>
</comment>
<organism evidence="2 3">
    <name type="scientific">Ilex paraguariensis</name>
    <name type="common">yerba mate</name>
    <dbReference type="NCBI Taxonomy" id="185542"/>
    <lineage>
        <taxon>Eukaryota</taxon>
        <taxon>Viridiplantae</taxon>
        <taxon>Streptophyta</taxon>
        <taxon>Embryophyta</taxon>
        <taxon>Tracheophyta</taxon>
        <taxon>Spermatophyta</taxon>
        <taxon>Magnoliopsida</taxon>
        <taxon>eudicotyledons</taxon>
        <taxon>Gunneridae</taxon>
        <taxon>Pentapetalae</taxon>
        <taxon>asterids</taxon>
        <taxon>campanulids</taxon>
        <taxon>Aquifoliales</taxon>
        <taxon>Aquifoliaceae</taxon>
        <taxon>Ilex</taxon>
    </lineage>
</organism>
<dbReference type="EMBL" id="CAUOFW020001859">
    <property type="protein sequence ID" value="CAK9149331.1"/>
    <property type="molecule type" value="Genomic_DNA"/>
</dbReference>
<sequence length="74" mass="8315">IGKLFFGNDRTTEEFSKDHDELIGGNDNEDAKHEVDPAGINNENETNGTSHSTTQDMDVSTDTPLPKKQRRERL</sequence>
<name>A0ABC8RWH8_9AQUA</name>
<evidence type="ECO:0000313" key="2">
    <source>
        <dbReference type="EMBL" id="CAK9149331.1"/>
    </source>
</evidence>
<feature type="region of interest" description="Disordered" evidence="1">
    <location>
        <begin position="1"/>
        <end position="74"/>
    </location>
</feature>
<feature type="non-terminal residue" evidence="2">
    <location>
        <position position="1"/>
    </location>
</feature>
<evidence type="ECO:0000313" key="3">
    <source>
        <dbReference type="Proteomes" id="UP001642360"/>
    </source>
</evidence>
<keyword evidence="3" id="KW-1185">Reference proteome</keyword>
<feature type="compositionally biased region" description="Basic and acidic residues" evidence="1">
    <location>
        <begin position="10"/>
        <end position="22"/>
    </location>
</feature>
<reference evidence="2 3" key="1">
    <citation type="submission" date="2024-02" db="EMBL/GenBank/DDBJ databases">
        <authorList>
            <person name="Vignale AGUSTIN F."/>
            <person name="Sosa J E."/>
            <person name="Modenutti C."/>
        </authorList>
    </citation>
    <scope>NUCLEOTIDE SEQUENCE [LARGE SCALE GENOMIC DNA]</scope>
</reference>
<protein>
    <submittedName>
        <fullName evidence="2">Uncharacterized protein</fullName>
    </submittedName>
</protein>